<dbReference type="AlphaFoldDB" id="A0A9N9EE73"/>
<evidence type="ECO:0000313" key="2">
    <source>
        <dbReference type="EMBL" id="CAG8668341.1"/>
    </source>
</evidence>
<dbReference type="InterPro" id="IPR016181">
    <property type="entry name" value="Acyl_CoA_acyltransferase"/>
</dbReference>
<accession>A0A9N9EE73</accession>
<dbReference type="Proteomes" id="UP000789405">
    <property type="component" value="Unassembled WGS sequence"/>
</dbReference>
<dbReference type="Gene3D" id="3.40.630.30">
    <property type="match status" value="1"/>
</dbReference>
<protein>
    <submittedName>
        <fullName evidence="2">5340_t:CDS:1</fullName>
    </submittedName>
</protein>
<feature type="domain" description="LYC1 C-terminal" evidence="1">
    <location>
        <begin position="217"/>
        <end position="394"/>
    </location>
</feature>
<dbReference type="Pfam" id="PF22998">
    <property type="entry name" value="GNAT_LYC1-like"/>
    <property type="match status" value="1"/>
</dbReference>
<dbReference type="PANTHER" id="PTHR34815">
    <property type="entry name" value="LYSINE ACETYLTRANSFERASE"/>
    <property type="match status" value="1"/>
</dbReference>
<proteinExistence type="predicted"/>
<dbReference type="Pfam" id="PF13527">
    <property type="entry name" value="Acetyltransf_9"/>
    <property type="match status" value="1"/>
</dbReference>
<name>A0A9N9EE73_9GLOM</name>
<dbReference type="SUPFAM" id="SSF55729">
    <property type="entry name" value="Acyl-CoA N-acyltransferases (Nat)"/>
    <property type="match status" value="1"/>
</dbReference>
<organism evidence="2 3">
    <name type="scientific">Dentiscutata erythropus</name>
    <dbReference type="NCBI Taxonomy" id="1348616"/>
    <lineage>
        <taxon>Eukaryota</taxon>
        <taxon>Fungi</taxon>
        <taxon>Fungi incertae sedis</taxon>
        <taxon>Mucoromycota</taxon>
        <taxon>Glomeromycotina</taxon>
        <taxon>Glomeromycetes</taxon>
        <taxon>Diversisporales</taxon>
        <taxon>Gigasporaceae</taxon>
        <taxon>Dentiscutata</taxon>
    </lineage>
</organism>
<sequence length="394" mass="47065">TPYRYQYLPSHNYNYYNSTFRTHFIQIYQMSFKIEYQELVLVEANPEQARITNRNSYMSWGYPVLTIEEYIEREEILANNEFTSENFKVWVLISRTNYNSINSNNTEPIIYSQCETFKRKALITLSSGQVKEATCYCITALFTPPQYRHKGYATMMMRLLNDKLRFEYKAEFSYLYSEIGPDFYTRLGWKIFAHKEIRFDVDDKFLTVSKNSEIIIAINQSNLESVINKDCELIKKEITKLNKKSVVILPTKPAFDWLFQKTKFYSEFHSSTEDPRLFGAIILKGNNYNEEPLERFIMWNHDFKENELLIVRFRSDSQYMTKLLIHQAMQEANKFQFKRIILWNPDLSLFNISKDLNIFDGEVVERTESLPSLAWYADDDDNVNWILNEKYTWV</sequence>
<dbReference type="PANTHER" id="PTHR34815:SF2">
    <property type="entry name" value="N-ACETYLTRANSFERASE DOMAIN-CONTAINING PROTEIN"/>
    <property type="match status" value="1"/>
</dbReference>
<dbReference type="InterPro" id="IPR055100">
    <property type="entry name" value="GNAT_LYC1-like"/>
</dbReference>
<dbReference type="InterPro" id="IPR053013">
    <property type="entry name" value="LAT"/>
</dbReference>
<dbReference type="OrthoDB" id="2020070at2759"/>
<feature type="non-terminal residue" evidence="2">
    <location>
        <position position="394"/>
    </location>
</feature>
<keyword evidence="3" id="KW-1185">Reference proteome</keyword>
<gene>
    <name evidence="2" type="ORF">DERYTH_LOCUS11090</name>
</gene>
<reference evidence="2" key="1">
    <citation type="submission" date="2021-06" db="EMBL/GenBank/DDBJ databases">
        <authorList>
            <person name="Kallberg Y."/>
            <person name="Tangrot J."/>
            <person name="Rosling A."/>
        </authorList>
    </citation>
    <scope>NUCLEOTIDE SEQUENCE</scope>
    <source>
        <strain evidence="2">MA453B</strain>
    </source>
</reference>
<evidence type="ECO:0000313" key="3">
    <source>
        <dbReference type="Proteomes" id="UP000789405"/>
    </source>
</evidence>
<dbReference type="EMBL" id="CAJVPY010006735">
    <property type="protein sequence ID" value="CAG8668341.1"/>
    <property type="molecule type" value="Genomic_DNA"/>
</dbReference>
<evidence type="ECO:0000259" key="1">
    <source>
        <dbReference type="Pfam" id="PF22998"/>
    </source>
</evidence>
<comment type="caution">
    <text evidence="2">The sequence shown here is derived from an EMBL/GenBank/DDBJ whole genome shotgun (WGS) entry which is preliminary data.</text>
</comment>